<evidence type="ECO:0000256" key="3">
    <source>
        <dbReference type="ARBA" id="ARBA00022884"/>
    </source>
</evidence>
<dbReference type="PROSITE" id="PS01169">
    <property type="entry name" value="RIBOSOMAL_L21"/>
    <property type="match status" value="1"/>
</dbReference>
<evidence type="ECO:0000313" key="6">
    <source>
        <dbReference type="Proteomes" id="UP000694044"/>
    </source>
</evidence>
<dbReference type="PANTHER" id="PTHR21349">
    <property type="entry name" value="50S RIBOSOMAL PROTEIN L21"/>
    <property type="match status" value="1"/>
</dbReference>
<dbReference type="Pfam" id="PF00829">
    <property type="entry name" value="Ribosomal_L21p"/>
    <property type="match status" value="1"/>
</dbReference>
<dbReference type="PANTHER" id="PTHR21349:SF0">
    <property type="entry name" value="LARGE RIBOSOMAL SUBUNIT PROTEIN BL21M"/>
    <property type="match status" value="1"/>
</dbReference>
<keyword evidence="5" id="KW-0687">Ribonucleoprotein</keyword>
<keyword evidence="3" id="KW-0694">RNA-binding</keyword>
<accession>A0A8T1VV15</accession>
<evidence type="ECO:0000256" key="1">
    <source>
        <dbReference type="ARBA" id="ARBA00008563"/>
    </source>
</evidence>
<dbReference type="InterPro" id="IPR028909">
    <property type="entry name" value="bL21-like"/>
</dbReference>
<dbReference type="InterPro" id="IPR001787">
    <property type="entry name" value="Ribosomal_bL21"/>
</dbReference>
<sequence length="195" mass="21537">MDAFWLLAQPIPAHPDSSPHDGASHSEPFAASRRAMASLALARSLRACARRSAPLSTRAFASVPAPDAHPKFSVVDHPVTADAIKPEDYFAVVKLAGTQYKVAQGDVVITEKIKEAKVGEIMDIDEVLLLGNVNQTIVGRPLVEGAKVRARVEEQTLDAKIDVFKKKRRKNYRRWNGFRREVTVLRVTDIVPFDA</sequence>
<dbReference type="OrthoDB" id="5994at2759"/>
<keyword evidence="6" id="KW-1185">Reference proteome</keyword>
<evidence type="ECO:0000256" key="2">
    <source>
        <dbReference type="ARBA" id="ARBA00022730"/>
    </source>
</evidence>
<dbReference type="EMBL" id="JAGDFM010000167">
    <property type="protein sequence ID" value="KAG7383790.1"/>
    <property type="molecule type" value="Genomic_DNA"/>
</dbReference>
<dbReference type="GO" id="GO:0019843">
    <property type="term" value="F:rRNA binding"/>
    <property type="evidence" value="ECO:0007669"/>
    <property type="project" value="UniProtKB-KW"/>
</dbReference>
<gene>
    <name evidence="5" type="primary">MRPL21</name>
    <name evidence="5" type="ORF">PHYPSEUDO_003332</name>
</gene>
<dbReference type="Proteomes" id="UP000694044">
    <property type="component" value="Unassembled WGS sequence"/>
</dbReference>
<dbReference type="GO" id="GO:0005762">
    <property type="term" value="C:mitochondrial large ribosomal subunit"/>
    <property type="evidence" value="ECO:0007669"/>
    <property type="project" value="TreeGrafter"/>
</dbReference>
<dbReference type="AlphaFoldDB" id="A0A8T1VV15"/>
<keyword evidence="5" id="KW-0689">Ribosomal protein</keyword>
<proteinExistence type="inferred from homology"/>
<comment type="similarity">
    <text evidence="1">Belongs to the bacterial ribosomal protein bL21 family.</text>
</comment>
<dbReference type="InterPro" id="IPR018258">
    <property type="entry name" value="Ribosomal_bL21_CS"/>
</dbReference>
<evidence type="ECO:0000313" key="5">
    <source>
        <dbReference type="EMBL" id="KAG7383790.1"/>
    </source>
</evidence>
<dbReference type="HAMAP" id="MF_01363">
    <property type="entry name" value="Ribosomal_bL21"/>
    <property type="match status" value="1"/>
</dbReference>
<keyword evidence="2" id="KW-0699">rRNA-binding</keyword>
<comment type="caution">
    <text evidence="5">The sequence shown here is derived from an EMBL/GenBank/DDBJ whole genome shotgun (WGS) entry which is preliminary data.</text>
</comment>
<organism evidence="5 6">
    <name type="scientific">Phytophthora pseudosyringae</name>
    <dbReference type="NCBI Taxonomy" id="221518"/>
    <lineage>
        <taxon>Eukaryota</taxon>
        <taxon>Sar</taxon>
        <taxon>Stramenopiles</taxon>
        <taxon>Oomycota</taxon>
        <taxon>Peronosporomycetes</taxon>
        <taxon>Peronosporales</taxon>
        <taxon>Peronosporaceae</taxon>
        <taxon>Phytophthora</taxon>
    </lineage>
</organism>
<evidence type="ECO:0000256" key="4">
    <source>
        <dbReference type="ARBA" id="ARBA00044129"/>
    </source>
</evidence>
<reference evidence="5" key="1">
    <citation type="submission" date="2021-02" db="EMBL/GenBank/DDBJ databases">
        <authorList>
            <person name="Palmer J.M."/>
        </authorList>
    </citation>
    <scope>NUCLEOTIDE SEQUENCE</scope>
    <source>
        <strain evidence="5">SCRP734</strain>
    </source>
</reference>
<dbReference type="GO" id="GO:0006412">
    <property type="term" value="P:translation"/>
    <property type="evidence" value="ECO:0007669"/>
    <property type="project" value="InterPro"/>
</dbReference>
<dbReference type="GO" id="GO:0003735">
    <property type="term" value="F:structural constituent of ribosome"/>
    <property type="evidence" value="ECO:0007669"/>
    <property type="project" value="InterPro"/>
</dbReference>
<name>A0A8T1VV15_9STRA</name>
<dbReference type="NCBIfam" id="TIGR00061">
    <property type="entry name" value="L21"/>
    <property type="match status" value="1"/>
</dbReference>
<protein>
    <recommendedName>
        <fullName evidence="4">Large ribosomal subunit protein bL21m</fullName>
    </recommendedName>
</protein>